<dbReference type="AlphaFoldDB" id="A0A382DE62"/>
<evidence type="ECO:0008006" key="2">
    <source>
        <dbReference type="Google" id="ProtNLM"/>
    </source>
</evidence>
<proteinExistence type="predicted"/>
<reference evidence="1" key="1">
    <citation type="submission" date="2018-05" db="EMBL/GenBank/DDBJ databases">
        <authorList>
            <person name="Lanie J.A."/>
            <person name="Ng W.-L."/>
            <person name="Kazmierczak K.M."/>
            <person name="Andrzejewski T.M."/>
            <person name="Davidsen T.M."/>
            <person name="Wayne K.J."/>
            <person name="Tettelin H."/>
            <person name="Glass J.I."/>
            <person name="Rusch D."/>
            <person name="Podicherti R."/>
            <person name="Tsui H.-C.T."/>
            <person name="Winkler M.E."/>
        </authorList>
    </citation>
    <scope>NUCLEOTIDE SEQUENCE</scope>
</reference>
<dbReference type="Gene3D" id="3.30.70.100">
    <property type="match status" value="1"/>
</dbReference>
<sequence>MALKQELGNALMVVFMEPEAGTEREFNEWYNEHHVPERVSVPGILSARRYELADGEGALKYLAIYELENEEVLHSKDYLKNVEESTPMNFPRPKVQRLVYRQSFPESGAYEDKS</sequence>
<name>A0A382DE62_9ZZZZ</name>
<accession>A0A382DE62</accession>
<dbReference type="InterPro" id="IPR011008">
    <property type="entry name" value="Dimeric_a/b-barrel"/>
</dbReference>
<dbReference type="Pfam" id="PF14114">
    <property type="entry name" value="DUF4286"/>
    <property type="match status" value="1"/>
</dbReference>
<organism evidence="1">
    <name type="scientific">marine metagenome</name>
    <dbReference type="NCBI Taxonomy" id="408172"/>
    <lineage>
        <taxon>unclassified sequences</taxon>
        <taxon>metagenomes</taxon>
        <taxon>ecological metagenomes</taxon>
    </lineage>
</organism>
<gene>
    <name evidence="1" type="ORF">METZ01_LOCUS189283</name>
</gene>
<protein>
    <recommendedName>
        <fullName evidence="2">EthD domain-containing protein</fullName>
    </recommendedName>
</protein>
<dbReference type="EMBL" id="UINC01038839">
    <property type="protein sequence ID" value="SVB36429.1"/>
    <property type="molecule type" value="Genomic_DNA"/>
</dbReference>
<evidence type="ECO:0000313" key="1">
    <source>
        <dbReference type="EMBL" id="SVB36429.1"/>
    </source>
</evidence>
<dbReference type="InterPro" id="IPR025563">
    <property type="entry name" value="DUF4286"/>
</dbReference>
<dbReference type="SUPFAM" id="SSF54909">
    <property type="entry name" value="Dimeric alpha+beta barrel"/>
    <property type="match status" value="1"/>
</dbReference>